<organism evidence="3 4">
    <name type="scientific">Streptomyces lasiicapitis</name>
    <dbReference type="NCBI Taxonomy" id="1923961"/>
    <lineage>
        <taxon>Bacteria</taxon>
        <taxon>Bacillati</taxon>
        <taxon>Actinomycetota</taxon>
        <taxon>Actinomycetes</taxon>
        <taxon>Kitasatosporales</taxon>
        <taxon>Streptomycetaceae</taxon>
        <taxon>Streptomyces</taxon>
    </lineage>
</organism>
<evidence type="ECO:0000256" key="2">
    <source>
        <dbReference type="SAM" id="Phobius"/>
    </source>
</evidence>
<keyword evidence="2" id="KW-0472">Membrane</keyword>
<keyword evidence="2" id="KW-1133">Transmembrane helix</keyword>
<feature type="compositionally biased region" description="Polar residues" evidence="1">
    <location>
        <begin position="64"/>
        <end position="73"/>
    </location>
</feature>
<name>A0ABQ2LMR8_9ACTN</name>
<sequence length="81" mass="8215">MCVLTAVLVANAPARNRQSRPSAQYGGADPRLDALALAIAVAASAAVLVALRRPGSRNTDSRGAVSQGTATQRADSRGADL</sequence>
<evidence type="ECO:0000313" key="3">
    <source>
        <dbReference type="EMBL" id="GGO40421.1"/>
    </source>
</evidence>
<dbReference type="Proteomes" id="UP000656881">
    <property type="component" value="Unassembled WGS sequence"/>
</dbReference>
<evidence type="ECO:0000256" key="1">
    <source>
        <dbReference type="SAM" id="MobiDB-lite"/>
    </source>
</evidence>
<gene>
    <name evidence="3" type="ORF">GCM10012286_18430</name>
</gene>
<keyword evidence="2" id="KW-0812">Transmembrane</keyword>
<evidence type="ECO:0000313" key="4">
    <source>
        <dbReference type="Proteomes" id="UP000656881"/>
    </source>
</evidence>
<accession>A0ABQ2LMR8</accession>
<comment type="caution">
    <text evidence="3">The sequence shown here is derived from an EMBL/GenBank/DDBJ whole genome shotgun (WGS) entry which is preliminary data.</text>
</comment>
<feature type="transmembrane region" description="Helical" evidence="2">
    <location>
        <begin position="32"/>
        <end position="51"/>
    </location>
</feature>
<keyword evidence="4" id="KW-1185">Reference proteome</keyword>
<reference evidence="4" key="1">
    <citation type="journal article" date="2019" name="Int. J. Syst. Evol. Microbiol.">
        <title>The Global Catalogue of Microorganisms (GCM) 10K type strain sequencing project: providing services to taxonomists for standard genome sequencing and annotation.</title>
        <authorList>
            <consortium name="The Broad Institute Genomics Platform"/>
            <consortium name="The Broad Institute Genome Sequencing Center for Infectious Disease"/>
            <person name="Wu L."/>
            <person name="Ma J."/>
        </authorList>
    </citation>
    <scope>NUCLEOTIDE SEQUENCE [LARGE SCALE GENOMIC DNA]</scope>
    <source>
        <strain evidence="4">CGMCC 4.7349</strain>
    </source>
</reference>
<dbReference type="EMBL" id="BMNG01000004">
    <property type="protein sequence ID" value="GGO40421.1"/>
    <property type="molecule type" value="Genomic_DNA"/>
</dbReference>
<proteinExistence type="predicted"/>
<feature type="region of interest" description="Disordered" evidence="1">
    <location>
        <begin position="54"/>
        <end position="81"/>
    </location>
</feature>
<protein>
    <submittedName>
        <fullName evidence="3">Uncharacterized protein</fullName>
    </submittedName>
</protein>